<evidence type="ECO:0000313" key="1">
    <source>
        <dbReference type="EMBL" id="JAD54745.1"/>
    </source>
</evidence>
<reference evidence="1" key="1">
    <citation type="submission" date="2014-09" db="EMBL/GenBank/DDBJ databases">
        <authorList>
            <person name="Magalhaes I.L.F."/>
            <person name="Oliveira U."/>
            <person name="Santos F.R."/>
            <person name="Vidigal T.H.D.A."/>
            <person name="Brescovit A.D."/>
            <person name="Santos A.J."/>
        </authorList>
    </citation>
    <scope>NUCLEOTIDE SEQUENCE</scope>
    <source>
        <tissue evidence="1">Shoot tissue taken approximately 20 cm above the soil surface</tissue>
    </source>
</reference>
<name>A0A0A9B0Q0_ARUDO</name>
<proteinExistence type="predicted"/>
<reference evidence="1" key="2">
    <citation type="journal article" date="2015" name="Data Brief">
        <title>Shoot transcriptome of the giant reed, Arundo donax.</title>
        <authorList>
            <person name="Barrero R.A."/>
            <person name="Guerrero F.D."/>
            <person name="Moolhuijzen P."/>
            <person name="Goolsby J.A."/>
            <person name="Tidwell J."/>
            <person name="Bellgard S.E."/>
            <person name="Bellgard M.I."/>
        </authorList>
    </citation>
    <scope>NUCLEOTIDE SEQUENCE</scope>
    <source>
        <tissue evidence="1">Shoot tissue taken approximately 20 cm above the soil surface</tissue>
    </source>
</reference>
<dbReference type="AlphaFoldDB" id="A0A0A9B0Q0"/>
<sequence length="18" mass="2214">MQEINCPFFTERSYFSSK</sequence>
<organism evidence="1">
    <name type="scientific">Arundo donax</name>
    <name type="common">Giant reed</name>
    <name type="synonym">Donax arundinaceus</name>
    <dbReference type="NCBI Taxonomy" id="35708"/>
    <lineage>
        <taxon>Eukaryota</taxon>
        <taxon>Viridiplantae</taxon>
        <taxon>Streptophyta</taxon>
        <taxon>Embryophyta</taxon>
        <taxon>Tracheophyta</taxon>
        <taxon>Spermatophyta</taxon>
        <taxon>Magnoliopsida</taxon>
        <taxon>Liliopsida</taxon>
        <taxon>Poales</taxon>
        <taxon>Poaceae</taxon>
        <taxon>PACMAD clade</taxon>
        <taxon>Arundinoideae</taxon>
        <taxon>Arundineae</taxon>
        <taxon>Arundo</taxon>
    </lineage>
</organism>
<protein>
    <submittedName>
        <fullName evidence="1">Uncharacterized protein</fullName>
    </submittedName>
</protein>
<dbReference type="EMBL" id="GBRH01243150">
    <property type="protein sequence ID" value="JAD54745.1"/>
    <property type="molecule type" value="Transcribed_RNA"/>
</dbReference>
<accession>A0A0A9B0Q0</accession>